<dbReference type="GO" id="GO:0016020">
    <property type="term" value="C:membrane"/>
    <property type="evidence" value="ECO:0007669"/>
    <property type="project" value="InterPro"/>
</dbReference>
<dbReference type="PROSITE" id="PS50111">
    <property type="entry name" value="CHEMOTAXIS_TRANSDUC_2"/>
    <property type="match status" value="1"/>
</dbReference>
<evidence type="ECO:0000256" key="5">
    <source>
        <dbReference type="SAM" id="MobiDB-lite"/>
    </source>
</evidence>
<proteinExistence type="inferred from homology"/>
<dbReference type="PRINTS" id="PR00260">
    <property type="entry name" value="CHEMTRNSDUCR"/>
</dbReference>
<sequence>MSDNRSGENTGGDPEPDGGVVEPPSESGEALDIESLSDSELRAKFREVENERDQAQNRVEELEDTVEDQQHRLYDLEGSLAELQGVVNANASGDLTRRADIDSNVDSVVDFVSSYNRMLDEWNTMLKQVKEVSTSVDDSTSDVEQEVEKVEQEGEQVSQSISEIADGAHEQNEHLQQVGDEMRSISATIEEVAASATEVANTAEDSVESGDSAQEAATQAIEDLEAMEDKTEEMVQQVEQLSDLMSDIEEITEFINDVADDTNMLALNANIEAARAGEAGAGFAVVANEVKDLANETKDATDEISSTVSDVREQTETTVENMYETQDVVSQASTAVDSTIDGLDDVVHMIDQVNSSIKEIDNAVDQQAETTQSVVSMVDEVSAVSEETTAEAETVAEAAESQAESLTDVTQEVGVMSERAEELGSTAAQFTTGERQKHTMSKGDTVIDFWHAMGGSKSLLLHDFAREFEAQHGSVHFRLSSLGSYDGVLDESLAAAGTEEMPAIAQINEIGSMKARLSGAFKPAERILPGNSKSSLTDSVSDYYTVDGELQSVPFNSSNPVLCINRDAFEAAGLNPENPPETFAEVREASEQLVSAGVVDYGITFANYSWFVEQWFAEAGQELVNEQNGRAGVPDKAYLDSDFGHDFFQWWTDMEADGLYHNSGIKARGKAKKTFHDERAAMLIGSTSSLGSIESGAEFDLKTGYLPVLDERNGVLVGGASLWIGDDLDPQVEDAAGEFLAWLLEPEQQARWHRETGYFPVCDGAADLLKREGWFEENPHFATAFDQFQESSDTPATNGAQMGPFPEVRGIIEQARAEMPVGEDIGDSLRALNNEVEAELFSWDAGQ</sequence>
<organism evidence="8 9">
    <name type="scientific">Haloarcula salinisoli</name>
    <dbReference type="NCBI Taxonomy" id="2487746"/>
    <lineage>
        <taxon>Archaea</taxon>
        <taxon>Methanobacteriati</taxon>
        <taxon>Methanobacteriota</taxon>
        <taxon>Stenosarchaea group</taxon>
        <taxon>Halobacteria</taxon>
        <taxon>Halobacteriales</taxon>
        <taxon>Haloarculaceae</taxon>
        <taxon>Haloarcula</taxon>
    </lineage>
</organism>
<dbReference type="RefSeq" id="WP_220589149.1">
    <property type="nucleotide sequence ID" value="NZ_RKLQ01000002.1"/>
</dbReference>
<dbReference type="PANTHER" id="PTHR32089:SF112">
    <property type="entry name" value="LYSOZYME-LIKE PROTEIN-RELATED"/>
    <property type="match status" value="1"/>
</dbReference>
<dbReference type="SUPFAM" id="SSF58104">
    <property type="entry name" value="Methyl-accepting chemotaxis protein (MCP) signaling domain"/>
    <property type="match status" value="1"/>
</dbReference>
<dbReference type="PANTHER" id="PTHR32089">
    <property type="entry name" value="METHYL-ACCEPTING CHEMOTAXIS PROTEIN MCPB"/>
    <property type="match status" value="1"/>
</dbReference>
<dbReference type="SMART" id="SM00283">
    <property type="entry name" value="MA"/>
    <property type="match status" value="1"/>
</dbReference>
<dbReference type="CDD" id="cd14748">
    <property type="entry name" value="PBP2_UgpB"/>
    <property type="match status" value="1"/>
</dbReference>
<feature type="domain" description="HAMP" evidence="7">
    <location>
        <begin position="74"/>
        <end position="127"/>
    </location>
</feature>
<dbReference type="Pfam" id="PF00015">
    <property type="entry name" value="MCPsignal"/>
    <property type="match status" value="1"/>
</dbReference>
<evidence type="ECO:0000259" key="6">
    <source>
        <dbReference type="PROSITE" id="PS50111"/>
    </source>
</evidence>
<keyword evidence="9" id="KW-1185">Reference proteome</keyword>
<evidence type="ECO:0000259" key="7">
    <source>
        <dbReference type="PROSITE" id="PS50885"/>
    </source>
</evidence>
<feature type="compositionally biased region" description="Basic and acidic residues" evidence="5">
    <location>
        <begin position="47"/>
        <end position="60"/>
    </location>
</feature>
<dbReference type="Gene3D" id="1.10.287.950">
    <property type="entry name" value="Methyl-accepting chemotaxis protein"/>
    <property type="match status" value="1"/>
</dbReference>
<dbReference type="GO" id="GO:0004888">
    <property type="term" value="F:transmembrane signaling receptor activity"/>
    <property type="evidence" value="ECO:0007669"/>
    <property type="project" value="InterPro"/>
</dbReference>
<dbReference type="Proteomes" id="UP000783863">
    <property type="component" value="Unassembled WGS sequence"/>
</dbReference>
<dbReference type="EMBL" id="RKLQ01000002">
    <property type="protein sequence ID" value="MBX0304953.1"/>
    <property type="molecule type" value="Genomic_DNA"/>
</dbReference>
<feature type="domain" description="Methyl-accepting transducer" evidence="6">
    <location>
        <begin position="146"/>
        <end position="382"/>
    </location>
</feature>
<dbReference type="Pfam" id="PF13416">
    <property type="entry name" value="SBP_bac_8"/>
    <property type="match status" value="1"/>
</dbReference>
<comment type="caution">
    <text evidence="8">The sequence shown here is derived from an EMBL/GenBank/DDBJ whole genome shotgun (WGS) entry which is preliminary data.</text>
</comment>
<evidence type="ECO:0000256" key="1">
    <source>
        <dbReference type="ARBA" id="ARBA00023224"/>
    </source>
</evidence>
<dbReference type="InterPro" id="IPR006059">
    <property type="entry name" value="SBP"/>
</dbReference>
<evidence type="ECO:0000313" key="9">
    <source>
        <dbReference type="Proteomes" id="UP000783863"/>
    </source>
</evidence>
<comment type="similarity">
    <text evidence="2">Belongs to the methyl-accepting chemotaxis (MCP) protein family.</text>
</comment>
<dbReference type="InterPro" id="IPR004090">
    <property type="entry name" value="Chemotax_Me-accpt_rcpt"/>
</dbReference>
<accession>A0A8J7YJU6</accession>
<feature type="region of interest" description="Disordered" evidence="5">
    <location>
        <begin position="1"/>
        <end position="37"/>
    </location>
</feature>
<dbReference type="GO" id="GO:0007165">
    <property type="term" value="P:signal transduction"/>
    <property type="evidence" value="ECO:0007669"/>
    <property type="project" value="UniProtKB-KW"/>
</dbReference>
<evidence type="ECO:0000256" key="2">
    <source>
        <dbReference type="ARBA" id="ARBA00029447"/>
    </source>
</evidence>
<keyword evidence="4" id="KW-0175">Coiled coil</keyword>
<dbReference type="SUPFAM" id="SSF53850">
    <property type="entry name" value="Periplasmic binding protein-like II"/>
    <property type="match status" value="1"/>
</dbReference>
<keyword evidence="1 3" id="KW-0807">Transducer</keyword>
<dbReference type="InterPro" id="IPR003660">
    <property type="entry name" value="HAMP_dom"/>
</dbReference>
<dbReference type="Gene3D" id="3.40.190.10">
    <property type="entry name" value="Periplasmic binding protein-like II"/>
    <property type="match status" value="2"/>
</dbReference>
<feature type="coiled-coil region" evidence="4">
    <location>
        <begin position="210"/>
        <end position="244"/>
    </location>
</feature>
<feature type="region of interest" description="Disordered" evidence="5">
    <location>
        <begin position="47"/>
        <end position="66"/>
    </location>
</feature>
<dbReference type="GO" id="GO:0006935">
    <property type="term" value="P:chemotaxis"/>
    <property type="evidence" value="ECO:0007669"/>
    <property type="project" value="InterPro"/>
</dbReference>
<evidence type="ECO:0000313" key="8">
    <source>
        <dbReference type="EMBL" id="MBX0304953.1"/>
    </source>
</evidence>
<evidence type="ECO:0000256" key="3">
    <source>
        <dbReference type="PROSITE-ProRule" id="PRU00284"/>
    </source>
</evidence>
<dbReference type="InterPro" id="IPR004089">
    <property type="entry name" value="MCPsignal_dom"/>
</dbReference>
<dbReference type="PROSITE" id="PS50885">
    <property type="entry name" value="HAMP"/>
    <property type="match status" value="1"/>
</dbReference>
<gene>
    <name evidence="8" type="ORF">EGD98_14880</name>
</gene>
<dbReference type="CDD" id="cd11386">
    <property type="entry name" value="MCP_signal"/>
    <property type="match status" value="1"/>
</dbReference>
<dbReference type="AlphaFoldDB" id="A0A8J7YJU6"/>
<protein>
    <submittedName>
        <fullName evidence="8">Extracellular solute-binding protein</fullName>
    </submittedName>
</protein>
<reference evidence="8" key="1">
    <citation type="submission" date="2021-06" db="EMBL/GenBank/DDBJ databases">
        <title>Halomicroarcula sp. F24A a new haloarchaeum isolated from saline soil.</title>
        <authorList>
            <person name="Duran-Viseras A."/>
            <person name="Sanchez-Porro C."/>
            <person name="Ventosa A."/>
        </authorList>
    </citation>
    <scope>NUCLEOTIDE SEQUENCE</scope>
    <source>
        <strain evidence="8">F24A</strain>
    </source>
</reference>
<name>A0A8J7YJU6_9EURY</name>
<evidence type="ECO:0000256" key="4">
    <source>
        <dbReference type="SAM" id="Coils"/>
    </source>
</evidence>